<dbReference type="HOGENOM" id="CLU_029375_2_0_1"/>
<organism evidence="2 3">
    <name type="scientific">Encephalitozoon romaleae (strain SJ-2008)</name>
    <name type="common">Microsporidian parasite</name>
    <dbReference type="NCBI Taxonomy" id="1178016"/>
    <lineage>
        <taxon>Eukaryota</taxon>
        <taxon>Fungi</taxon>
        <taxon>Fungi incertae sedis</taxon>
        <taxon>Microsporidia</taxon>
        <taxon>Unikaryonidae</taxon>
        <taxon>Encephalitozoon</taxon>
    </lineage>
</organism>
<dbReference type="GeneID" id="20564337"/>
<dbReference type="KEGG" id="ero:EROM_091130"/>
<dbReference type="EMBL" id="CP003527">
    <property type="protein sequence ID" value="AFN83729.1"/>
    <property type="molecule type" value="Genomic_DNA"/>
</dbReference>
<keyword evidence="1" id="KW-0812">Transmembrane</keyword>
<keyword evidence="1" id="KW-0472">Membrane</keyword>
<dbReference type="AlphaFoldDB" id="I7APG8"/>
<feature type="transmembrane region" description="Helical" evidence="1">
    <location>
        <begin position="6"/>
        <end position="31"/>
    </location>
</feature>
<accession>I7APG8</accession>
<name>I7APG8_ENCRO</name>
<dbReference type="RefSeq" id="XP_009265226.1">
    <property type="nucleotide sequence ID" value="XM_009266951.1"/>
</dbReference>
<dbReference type="OrthoDB" id="10249433at2759"/>
<dbReference type="VEuPathDB" id="MicrosporidiaDB:EROM_091130"/>
<sequence>MVLGSIAIQFIHVVLAAMILSLDFLFLLFTIQRSLYFFGKSMKRRPESMRVRLMSGCRSELYLIDCMSCTDLIYLPGNFVAIEEHIEFCKYLSKMLECNVISMVYRGIAGNCCSPSERGIIEDLSPISQWISRRSTRKVVLGFSIGSAVGVRLAEKCHVDALVLVNPFISLREVVSNILFGRVLKHFIVDEWNNVSRMKEINAPVYFVVSSNDEIVPPSHTDELIKKTRLPRMIVIPGADHNEPMRNFATHLYPVIGEILKEKNH</sequence>
<proteinExistence type="predicted"/>
<keyword evidence="1" id="KW-1133">Transmembrane helix</keyword>
<reference evidence="2" key="1">
    <citation type="journal article" date="2012" name="Proc. Natl. Acad. Sci. U.S.A.">
        <title>Gain and loss of multiple functionally related, horizontally transferred genes in the reduced genomes of two microsporidian parasites.</title>
        <authorList>
            <person name="Pombert J.-F."/>
            <person name="Selman M."/>
            <person name="Burki F."/>
            <person name="Bardell F.T."/>
            <person name="Farinelli L."/>
            <person name="Solter L.F."/>
            <person name="Whitman D.W."/>
            <person name="Weiss L.M."/>
            <person name="Corradi N."/>
            <person name="Keeling P.J."/>
        </authorList>
    </citation>
    <scope>NUCLEOTIDE SEQUENCE [LARGE SCALE GENOMIC DNA]</scope>
    <source>
        <strain evidence="2">SJ-2008</strain>
    </source>
</reference>
<dbReference type="InterPro" id="IPR029058">
    <property type="entry name" value="AB_hydrolase_fold"/>
</dbReference>
<keyword evidence="3" id="KW-1185">Reference proteome</keyword>
<dbReference type="SUPFAM" id="SSF53474">
    <property type="entry name" value="alpha/beta-Hydrolases"/>
    <property type="match status" value="1"/>
</dbReference>
<dbReference type="Gene3D" id="3.40.50.1820">
    <property type="entry name" value="alpha/beta hydrolase"/>
    <property type="match status" value="1"/>
</dbReference>
<dbReference type="PANTHER" id="PTHR12277">
    <property type="entry name" value="ALPHA/BETA HYDROLASE DOMAIN-CONTAINING PROTEIN"/>
    <property type="match status" value="1"/>
</dbReference>
<gene>
    <name evidence="2" type="ordered locus">EROM_091130</name>
</gene>
<protein>
    <submittedName>
        <fullName evidence="2">Uncharacterized protein</fullName>
    </submittedName>
</protein>
<evidence type="ECO:0000313" key="2">
    <source>
        <dbReference type="EMBL" id="AFN83729.1"/>
    </source>
</evidence>
<dbReference type="PANTHER" id="PTHR12277:SF81">
    <property type="entry name" value="PROTEIN ABHD13"/>
    <property type="match status" value="1"/>
</dbReference>
<evidence type="ECO:0000313" key="3">
    <source>
        <dbReference type="Proteomes" id="UP000010094"/>
    </source>
</evidence>
<dbReference type="Proteomes" id="UP000010094">
    <property type="component" value="Chromosome IXb"/>
</dbReference>
<evidence type="ECO:0000256" key="1">
    <source>
        <dbReference type="SAM" id="Phobius"/>
    </source>
</evidence>